<dbReference type="EMBL" id="JABANE010000123">
    <property type="protein sequence ID" value="NME71942.1"/>
    <property type="molecule type" value="Genomic_DNA"/>
</dbReference>
<sequence>MKKLTPFEEWVIVNKGTERPNTGKYNLHSEPGTYTCKRCDAPLYKSDHKFESSCGWPSFDDEIPGAVERVPDADGQRVEILCSNCGGHLGHVFEGEQLTPKNVRHCVNSVSMNFEGNEVKNPKTAIFASGCFWGTQFYFLRWKGVISCDVGYIGGTVDNPTYKEVCTGQTGHAEAVKVVYDSDRVSFESLTKLFFETHDPSQVDRQGPDIGTQYRSEIFYMDEKQREEAILLIAQLKAKGYEVVTKLTPAENLTFWKAEDYHQDYYEKTAGLPYCHIYKKKF</sequence>
<evidence type="ECO:0000256" key="7">
    <source>
        <dbReference type="HAMAP-Rule" id="MF_01401"/>
    </source>
</evidence>
<dbReference type="GO" id="GO:0008113">
    <property type="term" value="F:peptide-methionine (S)-S-oxide reductase activity"/>
    <property type="evidence" value="ECO:0007669"/>
    <property type="project" value="UniProtKB-UniRule"/>
</dbReference>
<protein>
    <recommendedName>
        <fullName evidence="7">Peptide methionine sulfoxide reductase MsrA</fullName>
        <shortName evidence="7">Protein-methionine-S-oxide reductase</shortName>
        <ecNumber evidence="7">1.8.4.11</ecNumber>
    </recommendedName>
    <alternativeName>
        <fullName evidence="7">Peptide-methionine (S)-S-oxide reductase</fullName>
        <shortName evidence="7">Peptide Met(O) reductase</shortName>
    </alternativeName>
</protein>
<dbReference type="Pfam" id="PF01641">
    <property type="entry name" value="SelR"/>
    <property type="match status" value="1"/>
</dbReference>
<name>A0A7X9S019_9BACT</name>
<feature type="active site" evidence="7">
    <location>
        <position position="131"/>
    </location>
</feature>
<dbReference type="InterPro" id="IPR011057">
    <property type="entry name" value="Mss4-like_sf"/>
</dbReference>
<comment type="function">
    <text evidence="3 7">Has an important function as a repair enzyme for proteins that have been inactivated by oxidation. Catalyzes the reversible oxidation-reduction of methionine sulfoxide in proteins to methionine.</text>
</comment>
<evidence type="ECO:0000256" key="3">
    <source>
        <dbReference type="ARBA" id="ARBA00024679"/>
    </source>
</evidence>
<dbReference type="Pfam" id="PF01625">
    <property type="entry name" value="PMSR"/>
    <property type="match status" value="1"/>
</dbReference>
<proteinExistence type="inferred from homology"/>
<dbReference type="AlphaFoldDB" id="A0A7X9S019"/>
<dbReference type="GO" id="GO:0005737">
    <property type="term" value="C:cytoplasm"/>
    <property type="evidence" value="ECO:0007669"/>
    <property type="project" value="TreeGrafter"/>
</dbReference>
<evidence type="ECO:0000313" key="10">
    <source>
        <dbReference type="Proteomes" id="UP000576082"/>
    </source>
</evidence>
<dbReference type="EC" id="1.8.4.11" evidence="7"/>
<dbReference type="InterPro" id="IPR050162">
    <property type="entry name" value="MsrA_MetSO_reductase"/>
</dbReference>
<evidence type="ECO:0000256" key="5">
    <source>
        <dbReference type="ARBA" id="ARBA00048488"/>
    </source>
</evidence>
<evidence type="ECO:0000259" key="8">
    <source>
        <dbReference type="PROSITE" id="PS51790"/>
    </source>
</evidence>
<dbReference type="SUPFAM" id="SSF51316">
    <property type="entry name" value="Mss4-like"/>
    <property type="match status" value="1"/>
</dbReference>
<dbReference type="GO" id="GO:0033743">
    <property type="term" value="F:peptide-methionine (R)-S-oxide reductase activity"/>
    <property type="evidence" value="ECO:0007669"/>
    <property type="project" value="UniProtKB-EC"/>
</dbReference>
<feature type="domain" description="MsrB" evidence="8">
    <location>
        <begin position="1"/>
        <end position="117"/>
    </location>
</feature>
<dbReference type="NCBIfam" id="TIGR00401">
    <property type="entry name" value="msrA"/>
    <property type="match status" value="1"/>
</dbReference>
<comment type="catalytic activity">
    <reaction evidence="4 7">
        <text>L-methionyl-[protein] + [thioredoxin]-disulfide + H2O = L-methionyl-(S)-S-oxide-[protein] + [thioredoxin]-dithiol</text>
        <dbReference type="Rhea" id="RHEA:14217"/>
        <dbReference type="Rhea" id="RHEA-COMP:10698"/>
        <dbReference type="Rhea" id="RHEA-COMP:10700"/>
        <dbReference type="Rhea" id="RHEA-COMP:12313"/>
        <dbReference type="Rhea" id="RHEA-COMP:12315"/>
        <dbReference type="ChEBI" id="CHEBI:15377"/>
        <dbReference type="ChEBI" id="CHEBI:16044"/>
        <dbReference type="ChEBI" id="CHEBI:29950"/>
        <dbReference type="ChEBI" id="CHEBI:44120"/>
        <dbReference type="ChEBI" id="CHEBI:50058"/>
        <dbReference type="EC" id="1.8.4.11"/>
    </reaction>
</comment>
<dbReference type="PANTHER" id="PTHR42799:SF2">
    <property type="entry name" value="MITOCHONDRIAL PEPTIDE METHIONINE SULFOXIDE REDUCTASE"/>
    <property type="match status" value="1"/>
</dbReference>
<reference evidence="9 10" key="1">
    <citation type="submission" date="2020-04" db="EMBL/GenBank/DDBJ databases">
        <title>Flammeovirga sp. SR4, a novel species isolated from seawater.</title>
        <authorList>
            <person name="Wang X."/>
        </authorList>
    </citation>
    <scope>NUCLEOTIDE SEQUENCE [LARGE SCALE GENOMIC DNA]</scope>
    <source>
        <strain evidence="9 10">ATCC 23126</strain>
    </source>
</reference>
<dbReference type="NCBIfam" id="NF004042">
    <property type="entry name" value="PRK05550.1"/>
    <property type="match status" value="1"/>
</dbReference>
<dbReference type="Gene3D" id="2.170.150.20">
    <property type="entry name" value="Peptide methionine sulfoxide reductase"/>
    <property type="match status" value="1"/>
</dbReference>
<dbReference type="Proteomes" id="UP000576082">
    <property type="component" value="Unassembled WGS sequence"/>
</dbReference>
<gene>
    <name evidence="7" type="primary">msrA</name>
    <name evidence="9" type="ORF">HHU12_28515</name>
</gene>
<evidence type="ECO:0000313" key="9">
    <source>
        <dbReference type="EMBL" id="NME71942.1"/>
    </source>
</evidence>
<keyword evidence="2" id="KW-0511">Multifunctional enzyme</keyword>
<dbReference type="InterPro" id="IPR002579">
    <property type="entry name" value="Met_Sox_Rdtase_MsrB_dom"/>
</dbReference>
<dbReference type="GO" id="GO:0034599">
    <property type="term" value="P:cellular response to oxidative stress"/>
    <property type="evidence" value="ECO:0007669"/>
    <property type="project" value="TreeGrafter"/>
</dbReference>
<evidence type="ECO:0000256" key="2">
    <source>
        <dbReference type="ARBA" id="ARBA00023268"/>
    </source>
</evidence>
<dbReference type="InterPro" id="IPR002569">
    <property type="entry name" value="Met_Sox_Rdtase_MsrA_dom"/>
</dbReference>
<accession>A0A7X9S019</accession>
<evidence type="ECO:0000256" key="1">
    <source>
        <dbReference type="ARBA" id="ARBA00023002"/>
    </source>
</evidence>
<evidence type="ECO:0000256" key="4">
    <source>
        <dbReference type="ARBA" id="ARBA00047806"/>
    </source>
</evidence>
<dbReference type="PROSITE" id="PS51790">
    <property type="entry name" value="MSRB"/>
    <property type="match status" value="1"/>
</dbReference>
<dbReference type="NCBIfam" id="NF004036">
    <property type="entry name" value="PRK05508.1"/>
    <property type="match status" value="1"/>
</dbReference>
<dbReference type="RefSeq" id="WP_169660143.1">
    <property type="nucleotide sequence ID" value="NZ_JABANE010000123.1"/>
</dbReference>
<comment type="caution">
    <text evidence="9">The sequence shown here is derived from an EMBL/GenBank/DDBJ whole genome shotgun (WGS) entry which is preliminary data.</text>
</comment>
<organism evidence="9 10">
    <name type="scientific">Flammeovirga aprica JL-4</name>
    <dbReference type="NCBI Taxonomy" id="694437"/>
    <lineage>
        <taxon>Bacteria</taxon>
        <taxon>Pseudomonadati</taxon>
        <taxon>Bacteroidota</taxon>
        <taxon>Cytophagia</taxon>
        <taxon>Cytophagales</taxon>
        <taxon>Flammeovirgaceae</taxon>
        <taxon>Flammeovirga</taxon>
    </lineage>
</organism>
<dbReference type="InterPro" id="IPR036509">
    <property type="entry name" value="Met_Sox_Rdtase_MsrA_sf"/>
</dbReference>
<evidence type="ECO:0000256" key="6">
    <source>
        <dbReference type="ARBA" id="ARBA00048782"/>
    </source>
</evidence>
<comment type="similarity">
    <text evidence="7">Belongs to the MsrA Met sulfoxide reductase family.</text>
</comment>
<dbReference type="Gene3D" id="3.30.1060.10">
    <property type="entry name" value="Peptide methionine sulphoxide reductase MsrA"/>
    <property type="match status" value="1"/>
</dbReference>
<comment type="catalytic activity">
    <reaction evidence="5">
        <text>L-methionyl-[protein] + [thioredoxin]-disulfide + H2O = L-methionyl-(R)-S-oxide-[protein] + [thioredoxin]-dithiol</text>
        <dbReference type="Rhea" id="RHEA:24164"/>
        <dbReference type="Rhea" id="RHEA-COMP:10698"/>
        <dbReference type="Rhea" id="RHEA-COMP:10700"/>
        <dbReference type="Rhea" id="RHEA-COMP:12313"/>
        <dbReference type="Rhea" id="RHEA-COMP:12314"/>
        <dbReference type="ChEBI" id="CHEBI:15377"/>
        <dbReference type="ChEBI" id="CHEBI:16044"/>
        <dbReference type="ChEBI" id="CHEBI:29950"/>
        <dbReference type="ChEBI" id="CHEBI:45764"/>
        <dbReference type="ChEBI" id="CHEBI:50058"/>
        <dbReference type="EC" id="1.8.4.12"/>
    </reaction>
</comment>
<dbReference type="PANTHER" id="PTHR42799">
    <property type="entry name" value="MITOCHONDRIAL PEPTIDE METHIONINE SULFOXIDE REDUCTASE"/>
    <property type="match status" value="1"/>
</dbReference>
<dbReference type="SUPFAM" id="SSF55068">
    <property type="entry name" value="Peptide methionine sulfoxide reductase"/>
    <property type="match status" value="1"/>
</dbReference>
<dbReference type="HAMAP" id="MF_01401">
    <property type="entry name" value="MsrA"/>
    <property type="match status" value="1"/>
</dbReference>
<comment type="catalytic activity">
    <reaction evidence="6 7">
        <text>[thioredoxin]-disulfide + L-methionine + H2O = L-methionine (S)-S-oxide + [thioredoxin]-dithiol</text>
        <dbReference type="Rhea" id="RHEA:19993"/>
        <dbReference type="Rhea" id="RHEA-COMP:10698"/>
        <dbReference type="Rhea" id="RHEA-COMP:10700"/>
        <dbReference type="ChEBI" id="CHEBI:15377"/>
        <dbReference type="ChEBI" id="CHEBI:29950"/>
        <dbReference type="ChEBI" id="CHEBI:50058"/>
        <dbReference type="ChEBI" id="CHEBI:57844"/>
        <dbReference type="ChEBI" id="CHEBI:58772"/>
        <dbReference type="EC" id="1.8.4.11"/>
    </reaction>
</comment>
<keyword evidence="10" id="KW-1185">Reference proteome</keyword>
<keyword evidence="1 7" id="KW-0560">Oxidoreductase</keyword>